<evidence type="ECO:0000256" key="1">
    <source>
        <dbReference type="SAM" id="Phobius"/>
    </source>
</evidence>
<keyword evidence="1" id="KW-0472">Membrane</keyword>
<keyword evidence="1" id="KW-1133">Transmembrane helix</keyword>
<evidence type="ECO:0000313" key="2">
    <source>
        <dbReference type="EMBL" id="OAV60492.1"/>
    </source>
</evidence>
<keyword evidence="1" id="KW-0812">Transmembrane</keyword>
<evidence type="ECO:0000313" key="3">
    <source>
        <dbReference type="Proteomes" id="UP000078292"/>
    </source>
</evidence>
<dbReference type="AlphaFoldDB" id="A0A1B7LYM7"/>
<organism evidence="2 3">
    <name type="scientific">Enteractinococcus helveticum</name>
    <dbReference type="NCBI Taxonomy" id="1837282"/>
    <lineage>
        <taxon>Bacteria</taxon>
        <taxon>Bacillati</taxon>
        <taxon>Actinomycetota</taxon>
        <taxon>Actinomycetes</taxon>
        <taxon>Micrococcales</taxon>
        <taxon>Micrococcaceae</taxon>
    </lineage>
</organism>
<dbReference type="Proteomes" id="UP000078292">
    <property type="component" value="Unassembled WGS sequence"/>
</dbReference>
<protein>
    <submittedName>
        <fullName evidence="2">Uncharacterized protein</fullName>
    </submittedName>
</protein>
<keyword evidence="3" id="KW-1185">Reference proteome</keyword>
<reference evidence="2 3" key="1">
    <citation type="submission" date="2016-04" db="EMBL/GenBank/DDBJ databases">
        <title>First whole genome shotgun sequence of the bacterium Enteractinococcus sp. strain UASWS1574.</title>
        <authorList>
            <person name="Crovadore J."/>
            <person name="Chablais R."/>
            <person name="Lefort F."/>
        </authorList>
    </citation>
    <scope>NUCLEOTIDE SEQUENCE [LARGE SCALE GENOMIC DNA]</scope>
    <source>
        <strain evidence="2 3">UASWS1574</strain>
    </source>
</reference>
<feature type="transmembrane region" description="Helical" evidence="1">
    <location>
        <begin position="21"/>
        <end position="44"/>
    </location>
</feature>
<accession>A0A1B7LYM7</accession>
<proteinExistence type="predicted"/>
<dbReference type="EMBL" id="LXEY01000019">
    <property type="protein sequence ID" value="OAV60492.1"/>
    <property type="molecule type" value="Genomic_DNA"/>
</dbReference>
<sequence>MGSAVVVGDQDSKKPRSKANAAVVSLEWSLVVATAGTCALIVLVRTTRADGTLVAQIGSDTVLAAAGADTWFCAK</sequence>
<comment type="caution">
    <text evidence="2">The sequence shown here is derived from an EMBL/GenBank/DDBJ whole genome shotgun (WGS) entry which is preliminary data.</text>
</comment>
<gene>
    <name evidence="2" type="ORF">A6F49_11025</name>
</gene>
<name>A0A1B7LYM7_9MICC</name>